<reference evidence="2" key="1">
    <citation type="submission" date="2023-04" db="EMBL/GenBank/DDBJ databases">
        <title>Comparative genomic analysis of Cohnella hashimotonis sp. nov., isolated from the International Space Station.</title>
        <authorList>
            <person name="Venkateswaran K."/>
            <person name="Simpson A."/>
        </authorList>
    </citation>
    <scope>NUCLEOTIDE SEQUENCE</scope>
    <source>
        <strain evidence="2">F6_2S_P_1</strain>
    </source>
</reference>
<dbReference type="RefSeq" id="WP_282908496.1">
    <property type="nucleotide sequence ID" value="NZ_JAGRPV010000001.1"/>
</dbReference>
<dbReference type="CDD" id="cd04301">
    <property type="entry name" value="NAT_SF"/>
    <property type="match status" value="1"/>
</dbReference>
<dbReference type="InterPro" id="IPR016181">
    <property type="entry name" value="Acyl_CoA_acyltransferase"/>
</dbReference>
<dbReference type="EMBL" id="JAGRPV010000001">
    <property type="protein sequence ID" value="MDI4645584.1"/>
    <property type="molecule type" value="Genomic_DNA"/>
</dbReference>
<gene>
    <name evidence="2" type="ORF">KB449_11455</name>
</gene>
<organism evidence="2 3">
    <name type="scientific">Cohnella hashimotonis</name>
    <dbReference type="NCBI Taxonomy" id="2826895"/>
    <lineage>
        <taxon>Bacteria</taxon>
        <taxon>Bacillati</taxon>
        <taxon>Bacillota</taxon>
        <taxon>Bacilli</taxon>
        <taxon>Bacillales</taxon>
        <taxon>Paenibacillaceae</taxon>
        <taxon>Cohnella</taxon>
    </lineage>
</organism>
<dbReference type="Gene3D" id="3.40.630.30">
    <property type="match status" value="1"/>
</dbReference>
<dbReference type="GO" id="GO:0016746">
    <property type="term" value="F:acyltransferase activity"/>
    <property type="evidence" value="ECO:0007669"/>
    <property type="project" value="UniProtKB-KW"/>
</dbReference>
<keyword evidence="3" id="KW-1185">Reference proteome</keyword>
<dbReference type="EC" id="2.3.1.-" evidence="2"/>
<dbReference type="InterPro" id="IPR000182">
    <property type="entry name" value="GNAT_dom"/>
</dbReference>
<dbReference type="PROSITE" id="PS51186">
    <property type="entry name" value="GNAT"/>
    <property type="match status" value="1"/>
</dbReference>
<protein>
    <submittedName>
        <fullName evidence="2">GNAT family N-acetyltransferase</fullName>
        <ecNumber evidence="2">2.3.1.-</ecNumber>
    </submittedName>
</protein>
<accession>A0ABT6TFQ5</accession>
<evidence type="ECO:0000313" key="3">
    <source>
        <dbReference type="Proteomes" id="UP001161691"/>
    </source>
</evidence>
<sequence>MDEEGASGMTDIRALAPEEMAQAICGSDAVFRDAEQTSMGIAFSSVFSAALSQSLGAFEDGKLVSFMGLVPATLRIGAAHVPIFSIGSVFTGPDDRGRGHAGRLLQAAKSHVRASGGALILVSGTRSLYLRNQCHSYGEITRFTIGPVQGEELLGSHAGIAVRELSRTDWLSLHALAASRHVAYAQTVRELAELIACEAYASCFKLRHRTLVATEDGRVAAFAVLAMPDERGSEQEPFAIEWAGKAGALAALFGHAVVAYGLPRLDVPVAWNETELLQALSGVPSAKDRNLGTVHIADAERLFESLSPYWHAAAASDAPRIRTLAHHRYALAAPNGGTFELDAETLVSLMFDPKPTQPAAFEARAAMPGLFPVPLPYVGGLNFV</sequence>
<dbReference type="SUPFAM" id="SSF55729">
    <property type="entry name" value="Acyl-CoA N-acyltransferases (Nat)"/>
    <property type="match status" value="1"/>
</dbReference>
<proteinExistence type="predicted"/>
<evidence type="ECO:0000313" key="2">
    <source>
        <dbReference type="EMBL" id="MDI4645584.1"/>
    </source>
</evidence>
<name>A0ABT6TFQ5_9BACL</name>
<comment type="caution">
    <text evidence="2">The sequence shown here is derived from an EMBL/GenBank/DDBJ whole genome shotgun (WGS) entry which is preliminary data.</text>
</comment>
<keyword evidence="2" id="KW-0808">Transferase</keyword>
<evidence type="ECO:0000259" key="1">
    <source>
        <dbReference type="PROSITE" id="PS51186"/>
    </source>
</evidence>
<dbReference type="Proteomes" id="UP001161691">
    <property type="component" value="Unassembled WGS sequence"/>
</dbReference>
<keyword evidence="2" id="KW-0012">Acyltransferase</keyword>
<feature type="domain" description="N-acetyltransferase" evidence="1">
    <location>
        <begin position="10"/>
        <end position="172"/>
    </location>
</feature>
<dbReference type="Pfam" id="PF13527">
    <property type="entry name" value="Acetyltransf_9"/>
    <property type="match status" value="1"/>
</dbReference>